<dbReference type="AlphaFoldDB" id="A0A232M5X5"/>
<dbReference type="SUPFAM" id="SSF82153">
    <property type="entry name" value="FAS1 domain"/>
    <property type="match status" value="2"/>
</dbReference>
<name>A0A232M5X5_9EURO</name>
<dbReference type="OrthoDB" id="7700931at2759"/>
<dbReference type="SMART" id="SM00554">
    <property type="entry name" value="FAS1"/>
    <property type="match status" value="2"/>
</dbReference>
<dbReference type="Gene3D" id="2.30.180.10">
    <property type="entry name" value="FAS1 domain"/>
    <property type="match status" value="2"/>
</dbReference>
<feature type="compositionally biased region" description="Basic and acidic residues" evidence="1">
    <location>
        <begin position="450"/>
        <end position="461"/>
    </location>
</feature>
<keyword evidence="2" id="KW-0732">Signal</keyword>
<dbReference type="PANTHER" id="PTHR10900">
    <property type="entry name" value="PERIOSTIN-RELATED"/>
    <property type="match status" value="1"/>
</dbReference>
<accession>A0A232M5X5</accession>
<proteinExistence type="predicted"/>
<dbReference type="PANTHER" id="PTHR10900:SF125">
    <property type="entry name" value="FAS1 DOMAIN-CONTAINING PROTEIN YLR001C"/>
    <property type="match status" value="1"/>
</dbReference>
<evidence type="ECO:0000313" key="5">
    <source>
        <dbReference type="Proteomes" id="UP000243515"/>
    </source>
</evidence>
<comment type="caution">
    <text evidence="4">The sequence shown here is derived from an EMBL/GenBank/DDBJ whole genome shotgun (WGS) entry which is preliminary data.</text>
</comment>
<feature type="region of interest" description="Disordered" evidence="1">
    <location>
        <begin position="444"/>
        <end position="471"/>
    </location>
</feature>
<evidence type="ECO:0000259" key="3">
    <source>
        <dbReference type="PROSITE" id="PS50213"/>
    </source>
</evidence>
<feature type="domain" description="FAS1" evidence="3">
    <location>
        <begin position="277"/>
        <end position="439"/>
    </location>
</feature>
<organism evidence="4 5">
    <name type="scientific">Elaphomyces granulatus</name>
    <dbReference type="NCBI Taxonomy" id="519963"/>
    <lineage>
        <taxon>Eukaryota</taxon>
        <taxon>Fungi</taxon>
        <taxon>Dikarya</taxon>
        <taxon>Ascomycota</taxon>
        <taxon>Pezizomycotina</taxon>
        <taxon>Eurotiomycetes</taxon>
        <taxon>Eurotiomycetidae</taxon>
        <taxon>Eurotiales</taxon>
        <taxon>Elaphomycetaceae</taxon>
        <taxon>Elaphomyces</taxon>
    </lineage>
</organism>
<sequence length="482" mass="53360">MKLSILLSAAAAAVTSTAFVVPNEQILAQVVEEEGQISSLLPNDLVVNNIEAWCAWCSDEEEDAETGNIDDLDGSDSERLLSRIPNWFHGQSMIGSFPDHGFDEPTALQLQGHGDFSLDEDPDIPKPFPYGHGHGLRKPTKTIYQLISESKHTKIYAHILSQFQDIVDALNSTVADAHFTVFVPIDAAFRKFKDHPPKVSEEFRRKWIQYHISPAIYSRTGLFSVQTIPSVLEQGNAAAHPQRIRTQWSLHGLKLNFFTKVIKTNIPATNGVIHALDGFLIPPLPASYTIDIVPSLLSTFNLGLLKTGVQEALGPESLVSGATIFAPTNGAFKKLGPRVNAFLFSRWGTKYLKALLEYHIVANHTLYSDAYYEPKTVTDTSGFKMYHVDLPSLLDGRNISIDIVRFYGFARIFVNFIAKVVVPNIPVKEGVIHLVPNVLIPPKKPGSSSCDKEAEDIHSSESETESGMSLEELIARLEPYVK</sequence>
<dbReference type="PROSITE" id="PS50213">
    <property type="entry name" value="FAS1"/>
    <property type="match status" value="2"/>
</dbReference>
<dbReference type="InterPro" id="IPR036378">
    <property type="entry name" value="FAS1_dom_sf"/>
</dbReference>
<dbReference type="InterPro" id="IPR050904">
    <property type="entry name" value="Adhesion/Biosynth-related"/>
</dbReference>
<evidence type="ECO:0000256" key="1">
    <source>
        <dbReference type="SAM" id="MobiDB-lite"/>
    </source>
</evidence>
<keyword evidence="5" id="KW-1185">Reference proteome</keyword>
<reference evidence="4 5" key="1">
    <citation type="journal article" date="2015" name="Environ. Microbiol.">
        <title>Metagenome sequence of Elaphomyces granulatus from sporocarp tissue reveals Ascomycota ectomycorrhizal fingerprints of genome expansion and a Proteobacteria-rich microbiome.</title>
        <authorList>
            <person name="Quandt C.A."/>
            <person name="Kohler A."/>
            <person name="Hesse C.N."/>
            <person name="Sharpton T.J."/>
            <person name="Martin F."/>
            <person name="Spatafora J.W."/>
        </authorList>
    </citation>
    <scope>NUCLEOTIDE SEQUENCE [LARGE SCALE GENOMIC DNA]</scope>
    <source>
        <strain evidence="4 5">OSC145934</strain>
    </source>
</reference>
<dbReference type="EMBL" id="NPHW01002449">
    <property type="protein sequence ID" value="OXV11497.1"/>
    <property type="molecule type" value="Genomic_DNA"/>
</dbReference>
<feature type="signal peptide" evidence="2">
    <location>
        <begin position="1"/>
        <end position="18"/>
    </location>
</feature>
<protein>
    <recommendedName>
        <fullName evidence="3">FAS1 domain-containing protein</fullName>
    </recommendedName>
</protein>
<evidence type="ECO:0000313" key="4">
    <source>
        <dbReference type="EMBL" id="OXV11497.1"/>
    </source>
</evidence>
<evidence type="ECO:0000256" key="2">
    <source>
        <dbReference type="SAM" id="SignalP"/>
    </source>
</evidence>
<feature type="chain" id="PRO_5012036940" description="FAS1 domain-containing protein" evidence="2">
    <location>
        <begin position="19"/>
        <end position="482"/>
    </location>
</feature>
<feature type="domain" description="FAS1" evidence="3">
    <location>
        <begin position="140"/>
        <end position="280"/>
    </location>
</feature>
<dbReference type="InterPro" id="IPR000782">
    <property type="entry name" value="FAS1_domain"/>
</dbReference>
<gene>
    <name evidence="4" type="ORF">Egran_00746</name>
</gene>
<dbReference type="Pfam" id="PF02469">
    <property type="entry name" value="Fasciclin"/>
    <property type="match status" value="2"/>
</dbReference>
<dbReference type="Proteomes" id="UP000243515">
    <property type="component" value="Unassembled WGS sequence"/>
</dbReference>